<evidence type="ECO:0000313" key="3">
    <source>
        <dbReference type="Proteomes" id="UP000198892"/>
    </source>
</evidence>
<accession>A0A1I5QG09</accession>
<dbReference type="STRING" id="1884432.SAMN05518683_105147"/>
<evidence type="ECO:0000313" key="2">
    <source>
        <dbReference type="EMBL" id="SFP45239.1"/>
    </source>
</evidence>
<dbReference type="InterPro" id="IPR011051">
    <property type="entry name" value="RmlC_Cupin_sf"/>
</dbReference>
<dbReference type="SUPFAM" id="SSF51182">
    <property type="entry name" value="RmlC-like cupins"/>
    <property type="match status" value="1"/>
</dbReference>
<dbReference type="InterPro" id="IPR013096">
    <property type="entry name" value="Cupin_2"/>
</dbReference>
<dbReference type="Gene3D" id="2.60.120.10">
    <property type="entry name" value="Jelly Rolls"/>
    <property type="match status" value="1"/>
</dbReference>
<gene>
    <name evidence="2" type="ORF">SAMN05518683_105147</name>
</gene>
<evidence type="ECO:0000259" key="1">
    <source>
        <dbReference type="Pfam" id="PF07883"/>
    </source>
</evidence>
<dbReference type="PANTHER" id="PTHR36448">
    <property type="entry name" value="BLR7373 PROTEIN"/>
    <property type="match status" value="1"/>
</dbReference>
<protein>
    <submittedName>
        <fullName evidence="2">Uncharacterized protein YjlB</fullName>
    </submittedName>
</protein>
<name>A0A1I5QG09_9BACI</name>
<dbReference type="InterPro" id="IPR014710">
    <property type="entry name" value="RmlC-like_jellyroll"/>
</dbReference>
<sequence length="168" mass="18974">MKHEKVTPMRFQDDGEIPNNENLPVILYSGVFAGNPNDIRPAFERHNWSNTWVGGVFDYHHYHSNAHEVLGVLNGHVSIKIGGRDGTTFDLEQGDVIVLPAGTGHKEMSSSFEFEIVGAYPFGMEYNLKTGRPEERPGVFEDIKKVPLPDQDPVYGTEGPMFEMWHME</sequence>
<dbReference type="InterPro" id="IPR014500">
    <property type="entry name" value="UCP019307_cupin"/>
</dbReference>
<dbReference type="PIRSF" id="PIRSF019307">
    <property type="entry name" value="UCP019307"/>
    <property type="match status" value="1"/>
</dbReference>
<dbReference type="Pfam" id="PF07883">
    <property type="entry name" value="Cupin_2"/>
    <property type="match status" value="1"/>
</dbReference>
<organism evidence="2 3">
    <name type="scientific">Salibacterium halotolerans</name>
    <dbReference type="NCBI Taxonomy" id="1884432"/>
    <lineage>
        <taxon>Bacteria</taxon>
        <taxon>Bacillati</taxon>
        <taxon>Bacillota</taxon>
        <taxon>Bacilli</taxon>
        <taxon>Bacillales</taxon>
        <taxon>Bacillaceae</taxon>
    </lineage>
</organism>
<dbReference type="RefSeq" id="WP_244504252.1">
    <property type="nucleotide sequence ID" value="NZ_FOXD01000005.1"/>
</dbReference>
<dbReference type="PANTHER" id="PTHR36448:SF2">
    <property type="entry name" value="CUPIN TYPE-1 DOMAIN-CONTAINING PROTEIN"/>
    <property type="match status" value="1"/>
</dbReference>
<dbReference type="InterPro" id="IPR047121">
    <property type="entry name" value="YjiB-like"/>
</dbReference>
<proteinExistence type="predicted"/>
<keyword evidence="3" id="KW-1185">Reference proteome</keyword>
<dbReference type="CDD" id="cd02219">
    <property type="entry name" value="cupin_YjlB-like"/>
    <property type="match status" value="1"/>
</dbReference>
<dbReference type="EMBL" id="FOXD01000005">
    <property type="protein sequence ID" value="SFP45239.1"/>
    <property type="molecule type" value="Genomic_DNA"/>
</dbReference>
<reference evidence="3" key="1">
    <citation type="submission" date="2016-10" db="EMBL/GenBank/DDBJ databases">
        <authorList>
            <person name="Varghese N."/>
            <person name="Submissions S."/>
        </authorList>
    </citation>
    <scope>NUCLEOTIDE SEQUENCE [LARGE SCALE GENOMIC DNA]</scope>
    <source>
        <strain evidence="3">S7</strain>
    </source>
</reference>
<dbReference type="Proteomes" id="UP000198892">
    <property type="component" value="Unassembled WGS sequence"/>
</dbReference>
<feature type="domain" description="Cupin type-2" evidence="1">
    <location>
        <begin position="54"/>
        <end position="106"/>
    </location>
</feature>
<dbReference type="AlphaFoldDB" id="A0A1I5QG09"/>